<reference evidence="3 4" key="1">
    <citation type="submission" date="2018-04" db="EMBL/GenBank/DDBJ databases">
        <title>Genomic Encyclopedia of Type Strains, Phase III (KMG-III): the genomes of soil and plant-associated and newly described type strains.</title>
        <authorList>
            <person name="Whitman W."/>
        </authorList>
    </citation>
    <scope>NUCLEOTIDE SEQUENCE [LARGE SCALE GENOMIC DNA]</scope>
    <source>
        <strain evidence="3 4">MA-olki</strain>
    </source>
</reference>
<dbReference type="RefSeq" id="WP_107955453.1">
    <property type="nucleotide sequence ID" value="NZ_QAYE01000009.1"/>
</dbReference>
<dbReference type="InterPro" id="IPR007685">
    <property type="entry name" value="RelA_SpoT"/>
</dbReference>
<organism evidence="3 4">
    <name type="scientific">Sphingomonas faeni</name>
    <dbReference type="NCBI Taxonomy" id="185950"/>
    <lineage>
        <taxon>Bacteria</taxon>
        <taxon>Pseudomonadati</taxon>
        <taxon>Pseudomonadota</taxon>
        <taxon>Alphaproteobacteria</taxon>
        <taxon>Sphingomonadales</taxon>
        <taxon>Sphingomonadaceae</taxon>
        <taxon>Sphingomonas</taxon>
    </lineage>
</organism>
<comment type="caution">
    <text evidence="3">The sequence shown here is derived from an EMBL/GenBank/DDBJ whole genome shotgun (WGS) entry which is preliminary data.</text>
</comment>
<dbReference type="OrthoDB" id="9801824at2"/>
<dbReference type="Pfam" id="PF04607">
    <property type="entry name" value="RelA_SpoT"/>
    <property type="match status" value="1"/>
</dbReference>
<dbReference type="PANTHER" id="PTHR41773">
    <property type="entry name" value="GTP PYROPHOSPHATASE-RELATED"/>
    <property type="match status" value="1"/>
</dbReference>
<dbReference type="AlphaFoldDB" id="A0A2T5TZM5"/>
<feature type="region of interest" description="Disordered" evidence="1">
    <location>
        <begin position="1"/>
        <end position="33"/>
    </location>
</feature>
<dbReference type="GO" id="GO:0016740">
    <property type="term" value="F:transferase activity"/>
    <property type="evidence" value="ECO:0007669"/>
    <property type="project" value="UniProtKB-KW"/>
</dbReference>
<evidence type="ECO:0000313" key="4">
    <source>
        <dbReference type="Proteomes" id="UP000244013"/>
    </source>
</evidence>
<dbReference type="Gene3D" id="3.30.460.10">
    <property type="entry name" value="Beta Polymerase, domain 2"/>
    <property type="match status" value="1"/>
</dbReference>
<evidence type="ECO:0000256" key="1">
    <source>
        <dbReference type="SAM" id="MobiDB-lite"/>
    </source>
</evidence>
<dbReference type="PANTHER" id="PTHR41773:SF1">
    <property type="entry name" value="RELA_SPOT DOMAIN-CONTAINING PROTEIN"/>
    <property type="match status" value="1"/>
</dbReference>
<evidence type="ECO:0000313" key="3">
    <source>
        <dbReference type="EMBL" id="PTW44672.1"/>
    </source>
</evidence>
<keyword evidence="3" id="KW-0808">Transferase</keyword>
<accession>A0A2T5TZM5</accession>
<dbReference type="SMART" id="SM00954">
    <property type="entry name" value="RelA_SpoT"/>
    <property type="match status" value="1"/>
</dbReference>
<dbReference type="GO" id="GO:0015969">
    <property type="term" value="P:guanosine tetraphosphate metabolic process"/>
    <property type="evidence" value="ECO:0007669"/>
    <property type="project" value="InterPro"/>
</dbReference>
<proteinExistence type="predicted"/>
<dbReference type="CDD" id="cd05399">
    <property type="entry name" value="NT_Rel-Spo_like"/>
    <property type="match status" value="1"/>
</dbReference>
<dbReference type="Proteomes" id="UP000244013">
    <property type="component" value="Unassembled WGS sequence"/>
</dbReference>
<evidence type="ECO:0000259" key="2">
    <source>
        <dbReference type="SMART" id="SM00954"/>
    </source>
</evidence>
<sequence length="372" mass="42074">MARDTSTPVRPRKRLAKAEGKLEKEPGAGTGKKDFHAEYQRLLPLATRIIDGIANQMPALLAKHGVSLGVPIEKRVKDWSSLSQKIEGREPKKISDIQDIAGMRFILLFLRDLPALDVLINDNFDVVSSENTIDRLGSTQFGYQSTHYIVKLKDTWLGVPSYSDLGEIYVEIQVRTLSQHIWAASSHKLQYKKEESVPLPLRRTINRISALLETVDLELSRVLEERDAYIDSAGVTINDDDPLNVDLLQSLLDELLPPENKSDDEDYSELLEDLLTFDVNTVIKLRDLIISNKEHVEKAEARELSQRVEGGHVLGTSRARIDRNVFFNHMGLTREALVGQFGQSEVAKIINPHDLTYDFEDEVEDAHEDRAE</sequence>
<name>A0A2T5TZM5_9SPHN</name>
<feature type="compositionally biased region" description="Basic and acidic residues" evidence="1">
    <location>
        <begin position="16"/>
        <end position="33"/>
    </location>
</feature>
<dbReference type="EMBL" id="QAYE01000009">
    <property type="protein sequence ID" value="PTW44672.1"/>
    <property type="molecule type" value="Genomic_DNA"/>
</dbReference>
<protein>
    <submittedName>
        <fullName evidence="3">PpGpp synthetase/RelA/SpoT-type nucleotidyltransferase</fullName>
    </submittedName>
</protein>
<gene>
    <name evidence="3" type="ORF">C8J25_109102</name>
</gene>
<dbReference type="Gene3D" id="1.10.287.860">
    <property type="entry name" value="Nucleotidyltransferase"/>
    <property type="match status" value="1"/>
</dbReference>
<feature type="domain" description="RelA/SpoT" evidence="2">
    <location>
        <begin position="74"/>
        <end position="197"/>
    </location>
</feature>
<dbReference type="GeneID" id="91007284"/>
<dbReference type="SUPFAM" id="SSF81301">
    <property type="entry name" value="Nucleotidyltransferase"/>
    <property type="match status" value="1"/>
</dbReference>
<dbReference type="InterPro" id="IPR043519">
    <property type="entry name" value="NT_sf"/>
</dbReference>